<keyword evidence="2" id="KW-0812">Transmembrane</keyword>
<evidence type="ECO:0000256" key="1">
    <source>
        <dbReference type="SAM" id="MobiDB-lite"/>
    </source>
</evidence>
<feature type="transmembrane region" description="Helical" evidence="2">
    <location>
        <begin position="329"/>
        <end position="348"/>
    </location>
</feature>
<feature type="region of interest" description="Disordered" evidence="1">
    <location>
        <begin position="379"/>
        <end position="428"/>
    </location>
</feature>
<organism evidence="3 4">
    <name type="scientific">Mobilicoccus pelagius NBRC 104925</name>
    <dbReference type="NCBI Taxonomy" id="1089455"/>
    <lineage>
        <taxon>Bacteria</taxon>
        <taxon>Bacillati</taxon>
        <taxon>Actinomycetota</taxon>
        <taxon>Actinomycetes</taxon>
        <taxon>Micrococcales</taxon>
        <taxon>Dermatophilaceae</taxon>
        <taxon>Mobilicoccus</taxon>
    </lineage>
</organism>
<feature type="transmembrane region" description="Helical" evidence="2">
    <location>
        <begin position="295"/>
        <end position="317"/>
    </location>
</feature>
<dbReference type="STRING" id="1089455.MOPEL_003_01230"/>
<evidence type="ECO:0000313" key="3">
    <source>
        <dbReference type="EMBL" id="GAB47098.1"/>
    </source>
</evidence>
<comment type="caution">
    <text evidence="3">The sequence shown here is derived from an EMBL/GenBank/DDBJ whole genome shotgun (WGS) entry which is preliminary data.</text>
</comment>
<proteinExistence type="predicted"/>
<feature type="compositionally biased region" description="Low complexity" evidence="1">
    <location>
        <begin position="406"/>
        <end position="421"/>
    </location>
</feature>
<sequence>MGSEQAAVTAVRRRRGGWWPAAIALVAAAGGVLAFLARVGWGLDRTDEGQYLLLLADPTMSRATVFLFGYVLHPLFALVGGDVLALRVVGMLVGLLTAGALGWAATRALGLLGADAWAVRGVAATAGLLPVVSFPLTPSYNTLAFWGTCLWASGLVLATWPGPGRAHEDAHDGPRDAESAPGPRRRLGAIARDTTLGPALVGLGGVVAASGKVTTGAALAALTLVAVVVRAVTSRRQVLPFVGWVAGGAVVGLVALMALVGHGPAWIVDFYREGARNVALLQGHDDLVRWDPFPWIGFLAAPALAVVVAALVSWRLLRRGAPTRRRGRAIAAVTALAVLVEVVAFATGLAPTRAVPMVGACWWIPLLAIPVLLTTRRTPGSGTDHSVTTTTTSTTPMSADDEPAPTTSASAVASTSASTEAHASRRPGQSRAVEAVTLLALTLAPLAYVVGTNGNYAIAQARACLFWFVAVLLLTGVRHGTGRREGERRLVRRVVTAASAGLVLVASLSGLGHAYRYPPVTSAWSDPAATEVAVVSPEGARLRVTKADAETSRLLAEVDREHHLAGVPILDVTGASPGYVRQLGGRPVGSSWLLGAYPGSLDAALDAVRGDDPTLVDRAWVLDAPASPRRIEGLLPALGRSVDRDYETVATFRHTLGYEVRLLRPVTGS</sequence>
<feature type="transmembrane region" description="Helical" evidence="2">
    <location>
        <begin position="456"/>
        <end position="474"/>
    </location>
</feature>
<feature type="transmembrane region" description="Helical" evidence="2">
    <location>
        <begin position="354"/>
        <end position="373"/>
    </location>
</feature>
<dbReference type="RefSeq" id="WP_009480996.1">
    <property type="nucleotide sequence ID" value="NZ_BAFE01000003.1"/>
</dbReference>
<feature type="transmembrane region" description="Helical" evidence="2">
    <location>
        <begin position="206"/>
        <end position="229"/>
    </location>
</feature>
<dbReference type="Proteomes" id="UP000004367">
    <property type="component" value="Unassembled WGS sequence"/>
</dbReference>
<accession>H5UMZ0</accession>
<dbReference type="eggNOG" id="ENOG5032Q9S">
    <property type="taxonomic scope" value="Bacteria"/>
</dbReference>
<feature type="transmembrane region" description="Helical" evidence="2">
    <location>
        <begin position="117"/>
        <end position="136"/>
    </location>
</feature>
<dbReference type="AlphaFoldDB" id="H5UMZ0"/>
<feature type="transmembrane region" description="Helical" evidence="2">
    <location>
        <begin position="432"/>
        <end position="450"/>
    </location>
</feature>
<dbReference type="OrthoDB" id="8914038at2"/>
<evidence type="ECO:0000313" key="4">
    <source>
        <dbReference type="Proteomes" id="UP000004367"/>
    </source>
</evidence>
<feature type="transmembrane region" description="Helical" evidence="2">
    <location>
        <begin position="21"/>
        <end position="39"/>
    </location>
</feature>
<feature type="transmembrane region" description="Helical" evidence="2">
    <location>
        <begin position="494"/>
        <end position="515"/>
    </location>
</feature>
<feature type="transmembrane region" description="Helical" evidence="2">
    <location>
        <begin position="84"/>
        <end position="105"/>
    </location>
</feature>
<gene>
    <name evidence="3" type="ORF">MOPEL_003_01230</name>
</gene>
<protein>
    <recommendedName>
        <fullName evidence="5">Glycosyltransferase RgtA/B/C/D-like domain-containing protein</fullName>
    </recommendedName>
</protein>
<keyword evidence="4" id="KW-1185">Reference proteome</keyword>
<feature type="transmembrane region" description="Helical" evidence="2">
    <location>
        <begin position="51"/>
        <end position="72"/>
    </location>
</feature>
<evidence type="ECO:0008006" key="5">
    <source>
        <dbReference type="Google" id="ProtNLM"/>
    </source>
</evidence>
<keyword evidence="2" id="KW-0472">Membrane</keyword>
<evidence type="ECO:0000256" key="2">
    <source>
        <dbReference type="SAM" id="Phobius"/>
    </source>
</evidence>
<reference evidence="3 4" key="1">
    <citation type="submission" date="2012-02" db="EMBL/GenBank/DDBJ databases">
        <title>Whole genome shotgun sequence of Mobilicoccus pelagius NBRC 104925.</title>
        <authorList>
            <person name="Yoshida Y."/>
            <person name="Hosoyama A."/>
            <person name="Tsuchikane K."/>
            <person name="Katsumata H."/>
            <person name="Yamazaki S."/>
            <person name="Fujita N."/>
        </authorList>
    </citation>
    <scope>NUCLEOTIDE SEQUENCE [LARGE SCALE GENOMIC DNA]</scope>
    <source>
        <strain evidence="3 4">NBRC 104925</strain>
    </source>
</reference>
<dbReference type="EMBL" id="BAFE01000003">
    <property type="protein sequence ID" value="GAB47098.1"/>
    <property type="molecule type" value="Genomic_DNA"/>
</dbReference>
<keyword evidence="2" id="KW-1133">Transmembrane helix</keyword>
<name>H5UMZ0_9MICO</name>
<feature type="transmembrane region" description="Helical" evidence="2">
    <location>
        <begin position="241"/>
        <end position="261"/>
    </location>
</feature>
<feature type="transmembrane region" description="Helical" evidence="2">
    <location>
        <begin position="143"/>
        <end position="160"/>
    </location>
</feature>